<keyword evidence="4 8" id="KW-0808">Transferase</keyword>
<dbReference type="InterPro" id="IPR016454">
    <property type="entry name" value="Cysteine_dSase"/>
</dbReference>
<reference evidence="10 11" key="1">
    <citation type="journal article" date="2011" name="J. Bacteriol.">
        <title>Genome sequence of Chthoniobacter flavus Ellin428, an aerobic heterotrophic soil bacterium.</title>
        <authorList>
            <person name="Kant R."/>
            <person name="van Passel M.W."/>
            <person name="Palva A."/>
            <person name="Lucas S."/>
            <person name="Lapidus A."/>
            <person name="Glavina Del Rio T."/>
            <person name="Dalin E."/>
            <person name="Tice H."/>
            <person name="Bruce D."/>
            <person name="Goodwin L."/>
            <person name="Pitluck S."/>
            <person name="Larimer F.W."/>
            <person name="Land M.L."/>
            <person name="Hauser L."/>
            <person name="Sangwan P."/>
            <person name="de Vos W.M."/>
            <person name="Janssen P.H."/>
            <person name="Smidt H."/>
        </authorList>
    </citation>
    <scope>NUCLEOTIDE SEQUENCE [LARGE SCALE GENOMIC DNA]</scope>
    <source>
        <strain evidence="10 11">Ellin428</strain>
    </source>
</reference>
<dbReference type="CDD" id="cd06453">
    <property type="entry name" value="SufS_like"/>
    <property type="match status" value="1"/>
</dbReference>
<dbReference type="FunCoup" id="B4D358">
    <property type="interactions" value="486"/>
</dbReference>
<dbReference type="eggNOG" id="COG0520">
    <property type="taxonomic scope" value="Bacteria"/>
</dbReference>
<sequence length="409" mass="44674">MQQTNEVNWQAIREDFPILREQIHGKPLIYFDSAATSQKPCAVLGALQHYYEHDNANVHRGLHGLSTRATEAYEAARAKVAKYLNAPNVDEITFTRGTTESINLVANTWGVKFLREGDVILLTEMEHHSNLVPWQLLAERTGARLRFVPVQEDGTLALGALDSLLTPEVKLFAFTHISNSLGTINPVADLCSAARAVGAVSLVDAAQSAGHLPVDVQAMGCDFLALSGHKMCAPTGIGALYGRAELLEAMPPWHGGGEMILSVQFERSTFKKAPGKFEAGTPNIAGAVGLGAAIDYLENIGRAAIFEHDTKLATYAHRRLEELPGVRVLGPQERGGLVGFVMEAAHPHDLTTYADQYGLALRGGHHCTQPLMRKLGLPGTTRASFYFYNTMEEIDRMMEILENAVRFFA</sequence>
<keyword evidence="5 8" id="KW-0663">Pyridoxal phosphate</keyword>
<dbReference type="PANTHER" id="PTHR43586:SF8">
    <property type="entry name" value="CYSTEINE DESULFURASE 1, CHLOROPLASTIC"/>
    <property type="match status" value="1"/>
</dbReference>
<organism evidence="10 11">
    <name type="scientific">Chthoniobacter flavus Ellin428</name>
    <dbReference type="NCBI Taxonomy" id="497964"/>
    <lineage>
        <taxon>Bacteria</taxon>
        <taxon>Pseudomonadati</taxon>
        <taxon>Verrucomicrobiota</taxon>
        <taxon>Spartobacteria</taxon>
        <taxon>Chthoniobacterales</taxon>
        <taxon>Chthoniobacteraceae</taxon>
        <taxon>Chthoniobacter</taxon>
    </lineage>
</organism>
<dbReference type="SUPFAM" id="SSF53383">
    <property type="entry name" value="PLP-dependent transferases"/>
    <property type="match status" value="1"/>
</dbReference>
<dbReference type="PROSITE" id="PS00595">
    <property type="entry name" value="AA_TRANSFER_CLASS_5"/>
    <property type="match status" value="1"/>
</dbReference>
<dbReference type="InterPro" id="IPR015424">
    <property type="entry name" value="PyrdxlP-dep_Trfase"/>
</dbReference>
<dbReference type="STRING" id="497964.CfE428DRAFT_3346"/>
<comment type="cofactor">
    <cofactor evidence="1 7">
        <name>pyridoxal 5'-phosphate</name>
        <dbReference type="ChEBI" id="CHEBI:597326"/>
    </cofactor>
</comment>
<evidence type="ECO:0000256" key="6">
    <source>
        <dbReference type="ARBA" id="ARBA00050776"/>
    </source>
</evidence>
<comment type="function">
    <text evidence="2 8">Catalyzes the removal of elemental sulfur and selenium atoms from L-cysteine, L-cystine, L-selenocysteine, and L-selenocystine to produce L-alanine.</text>
</comment>
<dbReference type="InParanoid" id="B4D358"/>
<dbReference type="Gene3D" id="3.90.1150.10">
    <property type="entry name" value="Aspartate Aminotransferase, domain 1"/>
    <property type="match status" value="1"/>
</dbReference>
<dbReference type="InterPro" id="IPR010970">
    <property type="entry name" value="Cys_dSase_SufS"/>
</dbReference>
<dbReference type="AlphaFoldDB" id="B4D358"/>
<dbReference type="NCBIfam" id="TIGR01979">
    <property type="entry name" value="sufS"/>
    <property type="match status" value="1"/>
</dbReference>
<evidence type="ECO:0000256" key="1">
    <source>
        <dbReference type="ARBA" id="ARBA00001933"/>
    </source>
</evidence>
<dbReference type="InterPro" id="IPR015422">
    <property type="entry name" value="PyrdxlP-dep_Trfase_small"/>
</dbReference>
<dbReference type="Pfam" id="PF00266">
    <property type="entry name" value="Aminotran_5"/>
    <property type="match status" value="1"/>
</dbReference>
<evidence type="ECO:0000259" key="9">
    <source>
        <dbReference type="Pfam" id="PF00266"/>
    </source>
</evidence>
<comment type="similarity">
    <text evidence="3 8">Belongs to the class-V pyridoxal-phosphate-dependent aminotransferase family. Csd subfamily.</text>
</comment>
<dbReference type="EC" id="2.8.1.7" evidence="8"/>
<dbReference type="InterPro" id="IPR000192">
    <property type="entry name" value="Aminotrans_V_dom"/>
</dbReference>
<dbReference type="EMBL" id="ABVL01000009">
    <property type="protein sequence ID" value="EDY19169.1"/>
    <property type="molecule type" value="Genomic_DNA"/>
</dbReference>
<accession>B4D358</accession>
<dbReference type="Proteomes" id="UP000005824">
    <property type="component" value="Unassembled WGS sequence"/>
</dbReference>
<dbReference type="InterPro" id="IPR020578">
    <property type="entry name" value="Aminotrans_V_PyrdxlP_BS"/>
</dbReference>
<dbReference type="RefSeq" id="WP_006980671.1">
    <property type="nucleotide sequence ID" value="NZ_ABVL01000009.1"/>
</dbReference>
<evidence type="ECO:0000256" key="7">
    <source>
        <dbReference type="RuleBase" id="RU004504"/>
    </source>
</evidence>
<keyword evidence="11" id="KW-1185">Reference proteome</keyword>
<dbReference type="InterPro" id="IPR015421">
    <property type="entry name" value="PyrdxlP-dep_Trfase_major"/>
</dbReference>
<evidence type="ECO:0000256" key="4">
    <source>
        <dbReference type="ARBA" id="ARBA00022679"/>
    </source>
</evidence>
<evidence type="ECO:0000256" key="2">
    <source>
        <dbReference type="ARBA" id="ARBA00002824"/>
    </source>
</evidence>
<dbReference type="PANTHER" id="PTHR43586">
    <property type="entry name" value="CYSTEINE DESULFURASE"/>
    <property type="match status" value="1"/>
</dbReference>
<comment type="caution">
    <text evidence="10">The sequence shown here is derived from an EMBL/GenBank/DDBJ whole genome shotgun (WGS) entry which is preliminary data.</text>
</comment>
<protein>
    <recommendedName>
        <fullName evidence="8">Cysteine desulfurase</fullName>
        <ecNumber evidence="8">2.8.1.7</ecNumber>
    </recommendedName>
</protein>
<evidence type="ECO:0000313" key="11">
    <source>
        <dbReference type="Proteomes" id="UP000005824"/>
    </source>
</evidence>
<proteinExistence type="inferred from homology"/>
<evidence type="ECO:0000313" key="10">
    <source>
        <dbReference type="EMBL" id="EDY19169.1"/>
    </source>
</evidence>
<evidence type="ECO:0000256" key="3">
    <source>
        <dbReference type="ARBA" id="ARBA00010447"/>
    </source>
</evidence>
<dbReference type="GO" id="GO:0030170">
    <property type="term" value="F:pyridoxal phosphate binding"/>
    <property type="evidence" value="ECO:0007669"/>
    <property type="project" value="UniProtKB-UniRule"/>
</dbReference>
<gene>
    <name evidence="10" type="ORF">CfE428DRAFT_3346</name>
</gene>
<dbReference type="PIRSF" id="PIRSF005572">
    <property type="entry name" value="NifS"/>
    <property type="match status" value="1"/>
</dbReference>
<evidence type="ECO:0000256" key="8">
    <source>
        <dbReference type="RuleBase" id="RU004506"/>
    </source>
</evidence>
<dbReference type="GO" id="GO:0006534">
    <property type="term" value="P:cysteine metabolic process"/>
    <property type="evidence" value="ECO:0007669"/>
    <property type="project" value="UniProtKB-UniRule"/>
</dbReference>
<dbReference type="GO" id="GO:0031071">
    <property type="term" value="F:cysteine desulfurase activity"/>
    <property type="evidence" value="ECO:0007669"/>
    <property type="project" value="UniProtKB-UniRule"/>
</dbReference>
<name>B4D358_9BACT</name>
<comment type="catalytic activity">
    <reaction evidence="6 8">
        <text>(sulfur carrier)-H + L-cysteine = (sulfur carrier)-SH + L-alanine</text>
        <dbReference type="Rhea" id="RHEA:43892"/>
        <dbReference type="Rhea" id="RHEA-COMP:14737"/>
        <dbReference type="Rhea" id="RHEA-COMP:14739"/>
        <dbReference type="ChEBI" id="CHEBI:29917"/>
        <dbReference type="ChEBI" id="CHEBI:35235"/>
        <dbReference type="ChEBI" id="CHEBI:57972"/>
        <dbReference type="ChEBI" id="CHEBI:64428"/>
        <dbReference type="EC" id="2.8.1.7"/>
    </reaction>
</comment>
<feature type="domain" description="Aminotransferase class V" evidence="9">
    <location>
        <begin position="29"/>
        <end position="396"/>
    </location>
</feature>
<dbReference type="Gene3D" id="3.40.640.10">
    <property type="entry name" value="Type I PLP-dependent aspartate aminotransferase-like (Major domain)"/>
    <property type="match status" value="1"/>
</dbReference>
<evidence type="ECO:0000256" key="5">
    <source>
        <dbReference type="ARBA" id="ARBA00022898"/>
    </source>
</evidence>